<keyword evidence="3 4" id="KW-0012">Acyltransferase</keyword>
<reference evidence="4" key="1">
    <citation type="submission" date="2019-08" db="EMBL/GenBank/DDBJ databases">
        <authorList>
            <person name="Kucharzyk K."/>
            <person name="Murdoch R.W."/>
            <person name="Higgins S."/>
            <person name="Loffler F."/>
        </authorList>
    </citation>
    <scope>NUCLEOTIDE SEQUENCE</scope>
</reference>
<proteinExistence type="inferred from homology"/>
<dbReference type="GO" id="GO:0047200">
    <property type="term" value="F:tetrahydrodipicolinate N-acetyltransferase activity"/>
    <property type="evidence" value="ECO:0007669"/>
    <property type="project" value="UniProtKB-EC"/>
</dbReference>
<evidence type="ECO:0000256" key="3">
    <source>
        <dbReference type="ARBA" id="ARBA00023315"/>
    </source>
</evidence>
<dbReference type="InterPro" id="IPR011004">
    <property type="entry name" value="Trimer_LpxA-like_sf"/>
</dbReference>
<accession>A0A645C2Q6</accession>
<dbReference type="PANTHER" id="PTHR42811">
    <property type="entry name" value="SERINE ACETYLTRANSFERASE"/>
    <property type="match status" value="1"/>
</dbReference>
<dbReference type="InterPro" id="IPR045304">
    <property type="entry name" value="LbH_SAT"/>
</dbReference>
<evidence type="ECO:0000256" key="2">
    <source>
        <dbReference type="ARBA" id="ARBA00022679"/>
    </source>
</evidence>
<dbReference type="SUPFAM" id="SSF51161">
    <property type="entry name" value="Trimeric LpxA-like enzymes"/>
    <property type="match status" value="1"/>
</dbReference>
<evidence type="ECO:0000256" key="1">
    <source>
        <dbReference type="ARBA" id="ARBA00007274"/>
    </source>
</evidence>
<gene>
    <name evidence="4" type="primary">dapH_35</name>
    <name evidence="4" type="ORF">SDC9_118194</name>
</gene>
<protein>
    <submittedName>
        <fullName evidence="4">2,3,4,5-tetrahydropyridine-2,6-dicarboxylate N-acetyltransferase</fullName>
        <ecNumber evidence="4">2.3.1.89</ecNumber>
    </submittedName>
</protein>
<organism evidence="4">
    <name type="scientific">bioreactor metagenome</name>
    <dbReference type="NCBI Taxonomy" id="1076179"/>
    <lineage>
        <taxon>unclassified sequences</taxon>
        <taxon>metagenomes</taxon>
        <taxon>ecological metagenomes</taxon>
    </lineage>
</organism>
<comment type="caution">
    <text evidence="4">The sequence shown here is derived from an EMBL/GenBank/DDBJ whole genome shotgun (WGS) entry which is preliminary data.</text>
</comment>
<dbReference type="CDD" id="cd03354">
    <property type="entry name" value="LbH_SAT"/>
    <property type="match status" value="1"/>
</dbReference>
<dbReference type="Pfam" id="PF00132">
    <property type="entry name" value="Hexapep"/>
    <property type="match status" value="1"/>
</dbReference>
<dbReference type="AlphaFoldDB" id="A0A645C2Q6"/>
<evidence type="ECO:0000313" key="4">
    <source>
        <dbReference type="EMBL" id="MPM71231.1"/>
    </source>
</evidence>
<dbReference type="InterPro" id="IPR001451">
    <property type="entry name" value="Hexapep"/>
</dbReference>
<comment type="similarity">
    <text evidence="1">Belongs to the transferase hexapeptide repeat family.</text>
</comment>
<sequence length="177" mass="19484">MSAREKPFACFLIKHIQHYDHDKYWRMRNAVIDPQNNTPLLIKYLYLLKIKKMDAYNNASLGTDIGYGSRFASPPSLPHGIRGIFIHNNVVVGKNCTIFQQVTIGARKQAIDPHDEATPIIGDNVLIGAGAKILGGIVIGNGVKIGANCVVTMDVPDNAVVFLPEPTVIIRKEANEH</sequence>
<dbReference type="Gene3D" id="2.160.10.10">
    <property type="entry name" value="Hexapeptide repeat proteins"/>
    <property type="match status" value="1"/>
</dbReference>
<keyword evidence="2 4" id="KW-0808">Transferase</keyword>
<name>A0A645C2Q6_9ZZZZ</name>
<dbReference type="EC" id="2.3.1.89" evidence="4"/>
<dbReference type="EMBL" id="VSSQ01023974">
    <property type="protein sequence ID" value="MPM71231.1"/>
    <property type="molecule type" value="Genomic_DNA"/>
</dbReference>